<evidence type="ECO:0000313" key="3">
    <source>
        <dbReference type="EMBL" id="NPU68032.1"/>
    </source>
</evidence>
<feature type="chain" id="PRO_5047544457" evidence="1">
    <location>
        <begin position="19"/>
        <end position="300"/>
    </location>
</feature>
<dbReference type="SUPFAM" id="SSF53474">
    <property type="entry name" value="alpha/beta-Hydrolases"/>
    <property type="match status" value="1"/>
</dbReference>
<dbReference type="RefSeq" id="WP_172113111.1">
    <property type="nucleotide sequence ID" value="NZ_JABFDN010000009.1"/>
</dbReference>
<comment type="caution">
    <text evidence="3">The sequence shown here is derived from an EMBL/GenBank/DDBJ whole genome shotgun (WGS) entry which is preliminary data.</text>
</comment>
<keyword evidence="3" id="KW-0378">Hydrolase</keyword>
<dbReference type="GO" id="GO:0016787">
    <property type="term" value="F:hydrolase activity"/>
    <property type="evidence" value="ECO:0007669"/>
    <property type="project" value="UniProtKB-KW"/>
</dbReference>
<sequence>MRWLIALIVTLVASSALAAEEPRELAIGGRVALGTLRLPAQSGPDVPLVLMTHGTLAHKDMETIQGLSKALAERGIATLAHNLVLGLDRRTGMYDCAKPHDYAPDDAIDEIAAWLSEARKTSSRIFVLGHSRGANQVSRYLVANPKAAIEGAILLAPATAGIETGLRAAYAETYGQPLTPLLENAEAAVSGGRGADWMSAPGFIYCRDAKVTMRAFAAFYHADRRQDTAALIADVSLPVLVLAAAQDKTVPDVAASFAPLVSRVGSRVRLETIDDADHFFRDLAAEDAADRIAGFIAEAR</sequence>
<dbReference type="EMBL" id="JABFDN010000009">
    <property type="protein sequence ID" value="NPU68032.1"/>
    <property type="molecule type" value="Genomic_DNA"/>
</dbReference>
<evidence type="ECO:0000256" key="1">
    <source>
        <dbReference type="SAM" id="SignalP"/>
    </source>
</evidence>
<reference evidence="3" key="1">
    <citation type="submission" date="2020-05" db="EMBL/GenBank/DDBJ databases">
        <title>Nod-independent and nitrogen-fixing Bradyrhizobium aeschynomene sp. nov. isolated from nodules of Aeschynomene indica.</title>
        <authorList>
            <person name="Zhang Z."/>
        </authorList>
    </citation>
    <scope>NUCLEOTIDE SEQUENCE</scope>
    <source>
        <strain evidence="3">83012</strain>
    </source>
</reference>
<dbReference type="InterPro" id="IPR053145">
    <property type="entry name" value="AB_hydrolase_Est10"/>
</dbReference>
<dbReference type="Proteomes" id="UP000886476">
    <property type="component" value="Unassembled WGS sequence"/>
</dbReference>
<dbReference type="InterPro" id="IPR029058">
    <property type="entry name" value="AB_hydrolase_fold"/>
</dbReference>
<evidence type="ECO:0000313" key="4">
    <source>
        <dbReference type="Proteomes" id="UP000886476"/>
    </source>
</evidence>
<protein>
    <submittedName>
        <fullName evidence="3">Alpha/beta fold hydrolase</fullName>
    </submittedName>
</protein>
<name>A0ABX2CL64_9BRAD</name>
<proteinExistence type="predicted"/>
<dbReference type="InterPro" id="IPR022742">
    <property type="entry name" value="Hydrolase_4"/>
</dbReference>
<dbReference type="PANTHER" id="PTHR43265">
    <property type="entry name" value="ESTERASE ESTD"/>
    <property type="match status" value="1"/>
</dbReference>
<keyword evidence="1" id="KW-0732">Signal</keyword>
<feature type="signal peptide" evidence="1">
    <location>
        <begin position="1"/>
        <end position="18"/>
    </location>
</feature>
<accession>A0ABX2CL64</accession>
<keyword evidence="4" id="KW-1185">Reference proteome</keyword>
<gene>
    <name evidence="3" type="ORF">HL667_23730</name>
</gene>
<evidence type="ECO:0000259" key="2">
    <source>
        <dbReference type="Pfam" id="PF12146"/>
    </source>
</evidence>
<dbReference type="Gene3D" id="3.40.50.1820">
    <property type="entry name" value="alpha/beta hydrolase"/>
    <property type="match status" value="1"/>
</dbReference>
<dbReference type="PANTHER" id="PTHR43265:SF1">
    <property type="entry name" value="ESTERASE ESTD"/>
    <property type="match status" value="1"/>
</dbReference>
<dbReference type="Pfam" id="PF12146">
    <property type="entry name" value="Hydrolase_4"/>
    <property type="match status" value="1"/>
</dbReference>
<organism evidence="3 4">
    <name type="scientific">Bradyrhizobium aeschynomenes</name>
    <dbReference type="NCBI Taxonomy" id="2734909"/>
    <lineage>
        <taxon>Bacteria</taxon>
        <taxon>Pseudomonadati</taxon>
        <taxon>Pseudomonadota</taxon>
        <taxon>Alphaproteobacteria</taxon>
        <taxon>Hyphomicrobiales</taxon>
        <taxon>Nitrobacteraceae</taxon>
        <taxon>Bradyrhizobium</taxon>
    </lineage>
</organism>
<feature type="domain" description="Serine aminopeptidase S33" evidence="2">
    <location>
        <begin position="48"/>
        <end position="278"/>
    </location>
</feature>